<sequence length="1006" mass="111590">MTDSSIFSEDTHGHNAWFYFCSVSVPFVLKTYTDSRGRCLADLLDLLMTHDAYFRDNGTNNTLGIVFLIEKCLNYYDATLRQSTTEPNSTKIYLEDFFVKALLSIAGSVGLTQETQLVRLLCWSVINQKQLLVNRLLQIGVSPQSTSEFYGNQSPIDLYSPHDCDTDIPKLLLENIKGDLALHPDKNGWLSIHRICMFHPSEAPKNALPHLEALLRAGTNPDARAHDMSRVPASHCAASSGFLEALKLLVEFQADVHLVDSGHLTILQIAVQWYRMNVLSYLRDDHVYSRDWSANVSCRPALIGDPLGLPRYHCCTLLHQAAFKGSSEILQILKETGSFDDLERETTEGVRPLHCAALADQPDALQWLLDNGVMINATMGPRRITALHMAFKSGNLTNILHLIEADAQFIADTTGATPELQVPSNSRDRVIDALSQSPVKVPDFVLENLNQLRTFHTKIDFVNAIREGNLEACKIMIQDRKLLSCPLLKCGACTALILALSEGQLEVIDLLLQHDATTSGTPCSSIQANGPLYYSAINIAISKPLLCSRLDRILVFSLRHPDHWTILSLSIWQPLHIAAAFNPDGVDILLKHVRFNERYLRADHSAASLADEADILEYILESRSTNLVDLTNTWLVDGGTALHVAAWNGNMRGLEKLIAHGANINSRDSMGRTPLHLAASSNRKDVVSLLVRHGVIRESVDADLCTPLMVASSSRAHHVISSLLDVKTDRCATDFWGRTALHHAAISGTIGIFIELLDQGWNAYQRDFSGRPVIYYAINRGPYFVSYILARGLDLSHLALTITNGSSVNLPWNNSNLARMFLRRFSTPDLLQYLNTQPKMGRLPLIYAAMRSYSEQISVLLEAGSDLELNPRDLGTALILSCQAGLLSSLQLLVRSGASLWCSVNGVPTSAVMAAGEDKAIVHWLLVGRYIDQNAITNDTASKDTEEEIKLWSGIRQVEVPLVGGSERPYGFSLFDYALDLRENRDTWRMLVPLGWNTVAHLTPLP</sequence>
<evidence type="ECO:0000256" key="2">
    <source>
        <dbReference type="ARBA" id="ARBA00023043"/>
    </source>
</evidence>
<evidence type="ECO:0000313" key="5">
    <source>
        <dbReference type="Proteomes" id="UP000700596"/>
    </source>
</evidence>
<accession>A0A9P9E3K4</accession>
<evidence type="ECO:0000256" key="3">
    <source>
        <dbReference type="PROSITE-ProRule" id="PRU00023"/>
    </source>
</evidence>
<comment type="caution">
    <text evidence="4">The sequence shown here is derived from an EMBL/GenBank/DDBJ whole genome shotgun (WGS) entry which is preliminary data.</text>
</comment>
<dbReference type="PANTHER" id="PTHR24123">
    <property type="entry name" value="ANKYRIN REPEAT-CONTAINING"/>
    <property type="match status" value="1"/>
</dbReference>
<dbReference type="InterPro" id="IPR036770">
    <property type="entry name" value="Ankyrin_rpt-contain_sf"/>
</dbReference>
<feature type="repeat" description="ANK" evidence="3">
    <location>
        <begin position="670"/>
        <end position="702"/>
    </location>
</feature>
<dbReference type="InterPro" id="IPR051165">
    <property type="entry name" value="Multifunctional_ANK_Repeat"/>
</dbReference>
<organism evidence="4 5">
    <name type="scientific">Dendryphion nanum</name>
    <dbReference type="NCBI Taxonomy" id="256645"/>
    <lineage>
        <taxon>Eukaryota</taxon>
        <taxon>Fungi</taxon>
        <taxon>Dikarya</taxon>
        <taxon>Ascomycota</taxon>
        <taxon>Pezizomycotina</taxon>
        <taxon>Dothideomycetes</taxon>
        <taxon>Pleosporomycetidae</taxon>
        <taxon>Pleosporales</taxon>
        <taxon>Torulaceae</taxon>
        <taxon>Dendryphion</taxon>
    </lineage>
</organism>
<dbReference type="Proteomes" id="UP000700596">
    <property type="component" value="Unassembled WGS sequence"/>
</dbReference>
<dbReference type="Pfam" id="PF12796">
    <property type="entry name" value="Ank_2"/>
    <property type="match status" value="2"/>
</dbReference>
<gene>
    <name evidence="4" type="ORF">B0J11DRAFT_602237</name>
</gene>
<keyword evidence="1" id="KW-0677">Repeat</keyword>
<dbReference type="AlphaFoldDB" id="A0A9P9E3K4"/>
<feature type="repeat" description="ANK" evidence="3">
    <location>
        <begin position="348"/>
        <end position="380"/>
    </location>
</feature>
<dbReference type="SUPFAM" id="SSF48403">
    <property type="entry name" value="Ankyrin repeat"/>
    <property type="match status" value="2"/>
</dbReference>
<feature type="repeat" description="ANK" evidence="3">
    <location>
        <begin position="736"/>
        <end position="768"/>
    </location>
</feature>
<evidence type="ECO:0000313" key="4">
    <source>
        <dbReference type="EMBL" id="KAH7130034.1"/>
    </source>
</evidence>
<dbReference type="EMBL" id="JAGMWT010000004">
    <property type="protein sequence ID" value="KAH7130034.1"/>
    <property type="molecule type" value="Genomic_DNA"/>
</dbReference>
<dbReference type="PANTHER" id="PTHR24123:SF142">
    <property type="entry name" value="ANKYRIN"/>
    <property type="match status" value="1"/>
</dbReference>
<dbReference type="OrthoDB" id="3796693at2759"/>
<dbReference type="Gene3D" id="1.25.40.20">
    <property type="entry name" value="Ankyrin repeat-containing domain"/>
    <property type="match status" value="5"/>
</dbReference>
<dbReference type="SMART" id="SM00248">
    <property type="entry name" value="ANK"/>
    <property type="match status" value="14"/>
</dbReference>
<feature type="repeat" description="ANK" evidence="3">
    <location>
        <begin position="840"/>
        <end position="872"/>
    </location>
</feature>
<dbReference type="InterPro" id="IPR002110">
    <property type="entry name" value="Ankyrin_rpt"/>
</dbReference>
<dbReference type="PROSITE" id="PS50088">
    <property type="entry name" value="ANK_REPEAT"/>
    <property type="match status" value="5"/>
</dbReference>
<reference evidence="4" key="1">
    <citation type="journal article" date="2021" name="Nat. Commun.">
        <title>Genetic determinants of endophytism in the Arabidopsis root mycobiome.</title>
        <authorList>
            <person name="Mesny F."/>
            <person name="Miyauchi S."/>
            <person name="Thiergart T."/>
            <person name="Pickel B."/>
            <person name="Atanasova L."/>
            <person name="Karlsson M."/>
            <person name="Huettel B."/>
            <person name="Barry K.W."/>
            <person name="Haridas S."/>
            <person name="Chen C."/>
            <person name="Bauer D."/>
            <person name="Andreopoulos W."/>
            <person name="Pangilinan J."/>
            <person name="LaButti K."/>
            <person name="Riley R."/>
            <person name="Lipzen A."/>
            <person name="Clum A."/>
            <person name="Drula E."/>
            <person name="Henrissat B."/>
            <person name="Kohler A."/>
            <person name="Grigoriev I.V."/>
            <person name="Martin F.M."/>
            <person name="Hacquard S."/>
        </authorList>
    </citation>
    <scope>NUCLEOTIDE SEQUENCE</scope>
    <source>
        <strain evidence="4">MPI-CAGE-CH-0243</strain>
    </source>
</reference>
<proteinExistence type="predicted"/>
<name>A0A9P9E3K4_9PLEO</name>
<protein>
    <submittedName>
        <fullName evidence="4">Ankyrin repeat-containing domain protein</fullName>
    </submittedName>
</protein>
<dbReference type="Pfam" id="PF13637">
    <property type="entry name" value="Ank_4"/>
    <property type="match status" value="1"/>
</dbReference>
<keyword evidence="2 3" id="KW-0040">ANK repeat</keyword>
<dbReference type="PROSITE" id="PS50297">
    <property type="entry name" value="ANK_REP_REGION"/>
    <property type="match status" value="3"/>
</dbReference>
<keyword evidence="5" id="KW-1185">Reference proteome</keyword>
<feature type="repeat" description="ANK" evidence="3">
    <location>
        <begin position="637"/>
        <end position="669"/>
    </location>
</feature>
<feature type="non-terminal residue" evidence="4">
    <location>
        <position position="1006"/>
    </location>
</feature>
<evidence type="ECO:0000256" key="1">
    <source>
        <dbReference type="ARBA" id="ARBA00022737"/>
    </source>
</evidence>